<dbReference type="Gene3D" id="1.10.110.10">
    <property type="entry name" value="Plant lipid-transfer and hydrophobic proteins"/>
    <property type="match status" value="1"/>
</dbReference>
<evidence type="ECO:0000256" key="3">
    <source>
        <dbReference type="ARBA" id="ARBA00023157"/>
    </source>
</evidence>
<dbReference type="Pfam" id="PF14368">
    <property type="entry name" value="LTP_2"/>
    <property type="match status" value="1"/>
</dbReference>
<dbReference type="PANTHER" id="PTHR33044">
    <property type="entry name" value="BIFUNCTIONAL INHIBITOR/LIPID-TRANSFER PROTEIN/SEED STORAGE 2S ALBUMIN SUPERFAMILY PROTEIN-RELATED"/>
    <property type="match status" value="1"/>
</dbReference>
<name>A0A0D9VX58_9ORYZ</name>
<evidence type="ECO:0000256" key="5">
    <source>
        <dbReference type="SAM" id="MobiDB-lite"/>
    </source>
</evidence>
<evidence type="ECO:0000313" key="8">
    <source>
        <dbReference type="EnsemblPlants" id="LPERR03G23650.1"/>
    </source>
</evidence>
<protein>
    <recommendedName>
        <fullName evidence="7">Bifunctional inhibitor/plant lipid transfer protein/seed storage helical domain-containing protein</fullName>
    </recommendedName>
</protein>
<evidence type="ECO:0000256" key="2">
    <source>
        <dbReference type="ARBA" id="ARBA00022729"/>
    </source>
</evidence>
<feature type="compositionally biased region" description="Acidic residues" evidence="5">
    <location>
        <begin position="149"/>
        <end position="159"/>
    </location>
</feature>
<reference evidence="8" key="3">
    <citation type="submission" date="2015-04" db="UniProtKB">
        <authorList>
            <consortium name="EnsemblPlants"/>
        </authorList>
    </citation>
    <scope>IDENTIFICATION</scope>
</reference>
<dbReference type="InterPro" id="IPR016140">
    <property type="entry name" value="Bifunc_inhib/LTP/seed_store"/>
</dbReference>
<dbReference type="HOGENOM" id="CLU_1162764_0_0_1"/>
<dbReference type="STRING" id="77586.A0A0D9VX58"/>
<dbReference type="InterPro" id="IPR036312">
    <property type="entry name" value="Bifun_inhib/LTP/seed_sf"/>
</dbReference>
<dbReference type="InterPro" id="IPR043325">
    <property type="entry name" value="LTSS"/>
</dbReference>
<accession>A0A0D9VX58</accession>
<feature type="domain" description="Bifunctional inhibitor/plant lipid transfer protein/seed storage helical" evidence="7">
    <location>
        <begin position="41"/>
        <end position="118"/>
    </location>
</feature>
<reference evidence="8 9" key="1">
    <citation type="submission" date="2012-08" db="EMBL/GenBank/DDBJ databases">
        <title>Oryza genome evolution.</title>
        <authorList>
            <person name="Wing R.A."/>
        </authorList>
    </citation>
    <scope>NUCLEOTIDE SEQUENCE</scope>
</reference>
<dbReference type="SMART" id="SM00499">
    <property type="entry name" value="AAI"/>
    <property type="match status" value="1"/>
</dbReference>
<keyword evidence="4" id="KW-0325">Glycoprotein</keyword>
<evidence type="ECO:0000256" key="4">
    <source>
        <dbReference type="ARBA" id="ARBA00023180"/>
    </source>
</evidence>
<dbReference type="AlphaFoldDB" id="A0A0D9VX58"/>
<keyword evidence="2 6" id="KW-0732">Signal</keyword>
<dbReference type="Proteomes" id="UP000032180">
    <property type="component" value="Chromosome 3"/>
</dbReference>
<sequence length="229" mass="22785">MARSVHGVRLALAIVAVVVVAATPCAGQRPRGTPPLALPSCPAAPISLSPCIGYVFGAGSATLSSCCSELRTFFLSQGPCLCAASKLATAGPFGLLLGQAQVLKPLIPNVCNLPSNPCDDVVVESSEPASKTPLAPAAAPDTPAMTPSEEPDDDPEESEAPPVPVDHSPAAVTAPGQVVPGDAGSSAGSQIGTKLPELLHSAGVASSRNTGAGAVLITLSLAYVSAMYI</sequence>
<comment type="similarity">
    <text evidence="1">Belongs to the plant LTP family.</text>
</comment>
<evidence type="ECO:0000259" key="7">
    <source>
        <dbReference type="SMART" id="SM00499"/>
    </source>
</evidence>
<evidence type="ECO:0000256" key="1">
    <source>
        <dbReference type="ARBA" id="ARBA00009748"/>
    </source>
</evidence>
<keyword evidence="3" id="KW-1015">Disulfide bond</keyword>
<feature type="chain" id="PRO_5002348456" description="Bifunctional inhibitor/plant lipid transfer protein/seed storage helical domain-containing protein" evidence="6">
    <location>
        <begin position="28"/>
        <end position="229"/>
    </location>
</feature>
<organism evidence="8 9">
    <name type="scientific">Leersia perrieri</name>
    <dbReference type="NCBI Taxonomy" id="77586"/>
    <lineage>
        <taxon>Eukaryota</taxon>
        <taxon>Viridiplantae</taxon>
        <taxon>Streptophyta</taxon>
        <taxon>Embryophyta</taxon>
        <taxon>Tracheophyta</taxon>
        <taxon>Spermatophyta</taxon>
        <taxon>Magnoliopsida</taxon>
        <taxon>Liliopsida</taxon>
        <taxon>Poales</taxon>
        <taxon>Poaceae</taxon>
        <taxon>BOP clade</taxon>
        <taxon>Oryzoideae</taxon>
        <taxon>Oryzeae</taxon>
        <taxon>Oryzinae</taxon>
        <taxon>Leersia</taxon>
    </lineage>
</organism>
<dbReference type="CDD" id="cd00010">
    <property type="entry name" value="AAI_LTSS"/>
    <property type="match status" value="1"/>
</dbReference>
<feature type="region of interest" description="Disordered" evidence="5">
    <location>
        <begin position="122"/>
        <end position="191"/>
    </location>
</feature>
<reference evidence="9" key="2">
    <citation type="submission" date="2013-12" db="EMBL/GenBank/DDBJ databases">
        <authorList>
            <person name="Yu Y."/>
            <person name="Lee S."/>
            <person name="de Baynast K."/>
            <person name="Wissotski M."/>
            <person name="Liu L."/>
            <person name="Talag J."/>
            <person name="Goicoechea J."/>
            <person name="Angelova A."/>
            <person name="Jetty R."/>
            <person name="Kudrna D."/>
            <person name="Golser W."/>
            <person name="Rivera L."/>
            <person name="Zhang J."/>
            <person name="Wing R."/>
        </authorList>
    </citation>
    <scope>NUCLEOTIDE SEQUENCE</scope>
</reference>
<evidence type="ECO:0000256" key="6">
    <source>
        <dbReference type="SAM" id="SignalP"/>
    </source>
</evidence>
<dbReference type="EnsemblPlants" id="LPERR03G23650.1">
    <property type="protein sequence ID" value="LPERR03G23650.1"/>
    <property type="gene ID" value="LPERR03G23650"/>
</dbReference>
<proteinExistence type="inferred from homology"/>
<dbReference type="SUPFAM" id="SSF47699">
    <property type="entry name" value="Bifunctional inhibitor/lipid-transfer protein/seed storage 2S albumin"/>
    <property type="match status" value="1"/>
</dbReference>
<dbReference type="Gramene" id="LPERR03G23650.1">
    <property type="protein sequence ID" value="LPERR03G23650.1"/>
    <property type="gene ID" value="LPERR03G23650"/>
</dbReference>
<feature type="signal peptide" evidence="6">
    <location>
        <begin position="1"/>
        <end position="27"/>
    </location>
</feature>
<evidence type="ECO:0000313" key="9">
    <source>
        <dbReference type="Proteomes" id="UP000032180"/>
    </source>
</evidence>
<dbReference type="eggNOG" id="ENOG502R6UX">
    <property type="taxonomic scope" value="Eukaryota"/>
</dbReference>
<feature type="compositionally biased region" description="Low complexity" evidence="5">
    <location>
        <begin position="132"/>
        <end position="148"/>
    </location>
</feature>
<keyword evidence="9" id="KW-1185">Reference proteome</keyword>